<keyword evidence="1" id="KW-1133">Transmembrane helix</keyword>
<dbReference type="AlphaFoldDB" id="D5VH63"/>
<proteinExistence type="predicted"/>
<feature type="transmembrane region" description="Helical" evidence="1">
    <location>
        <begin position="216"/>
        <end position="242"/>
    </location>
</feature>
<dbReference type="RefSeq" id="WP_013079434.1">
    <property type="nucleotide sequence ID" value="NC_014100.1"/>
</dbReference>
<feature type="transmembrane region" description="Helical" evidence="1">
    <location>
        <begin position="153"/>
        <end position="173"/>
    </location>
</feature>
<feature type="transmembrane region" description="Helical" evidence="1">
    <location>
        <begin position="50"/>
        <end position="71"/>
    </location>
</feature>
<sequence length="251" mass="27067">MSSISERAAWPVGRRFYVAMAAIFTLIAFGGFVPTYWAKLASGTFGGAPILHLHGLIFFSWTLLFLAQTWLVASGRTIDHRSWGVAGVSLATAMAFTVVLAAINSMKVADAAGFGDAARRFSVVSLTSLVMFAGFFVAALLNVRKPEVHKRLMLLAMIPPMQAATARVFMVLFAPPGMVGPPPVFVSIPPGLAVDLLIVAAMIFDWRTRGRPHPVYWIGGGLLLAQQLLVIPLSQSAAWMAFAGWVDHLAR</sequence>
<dbReference type="EMBL" id="CP002008">
    <property type="protein sequence ID" value="ADG10781.1"/>
    <property type="molecule type" value="Genomic_DNA"/>
</dbReference>
<evidence type="ECO:0008006" key="4">
    <source>
        <dbReference type="Google" id="ProtNLM"/>
    </source>
</evidence>
<protein>
    <recommendedName>
        <fullName evidence="4">DUF2306 domain-containing protein</fullName>
    </recommendedName>
</protein>
<feature type="transmembrane region" description="Helical" evidence="1">
    <location>
        <begin position="83"/>
        <end position="103"/>
    </location>
</feature>
<dbReference type="Proteomes" id="UP000002629">
    <property type="component" value="Chromosome"/>
</dbReference>
<dbReference type="eggNOG" id="ENOG502ZNWS">
    <property type="taxonomic scope" value="Bacteria"/>
</dbReference>
<evidence type="ECO:0000256" key="1">
    <source>
        <dbReference type="SAM" id="Phobius"/>
    </source>
</evidence>
<feature type="transmembrane region" description="Helical" evidence="1">
    <location>
        <begin position="123"/>
        <end position="141"/>
    </location>
</feature>
<name>D5VH63_CAUST</name>
<accession>D5VH63</accession>
<feature type="transmembrane region" description="Helical" evidence="1">
    <location>
        <begin position="185"/>
        <end position="204"/>
    </location>
</feature>
<gene>
    <name evidence="2" type="ordered locus">Cseg_2321</name>
</gene>
<evidence type="ECO:0000313" key="3">
    <source>
        <dbReference type="Proteomes" id="UP000002629"/>
    </source>
</evidence>
<reference evidence="3" key="1">
    <citation type="journal article" date="2011" name="J. Bacteriol.">
        <title>Genome sequences of eight morphologically diverse alphaproteobacteria.</title>
        <authorList>
            <consortium name="US DOE Joint Genome Institute"/>
            <person name="Brown P.J."/>
            <person name="Kysela D.T."/>
            <person name="Buechlein A."/>
            <person name="Hemmerich C."/>
            <person name="Brun Y.V."/>
        </authorList>
    </citation>
    <scope>NUCLEOTIDE SEQUENCE [LARGE SCALE GENOMIC DNA]</scope>
    <source>
        <strain evidence="3">ATCC 21756 / DSM 7131 / JCM 7823 / NBRC 15250 / LMG 17158 / TK0059</strain>
    </source>
</reference>
<dbReference type="STRING" id="509190.Cseg_2321"/>
<dbReference type="KEGG" id="cse:Cseg_2321"/>
<dbReference type="HOGENOM" id="CLU_075807_0_0_5"/>
<organism evidence="2 3">
    <name type="scientific">Caulobacter segnis (strain ATCC 21756 / DSM 7131 / JCM 7823 / NBRC 15250 / LMG 17158 / TK0059)</name>
    <name type="common">Mycoplana segnis</name>
    <dbReference type="NCBI Taxonomy" id="509190"/>
    <lineage>
        <taxon>Bacteria</taxon>
        <taxon>Pseudomonadati</taxon>
        <taxon>Pseudomonadota</taxon>
        <taxon>Alphaproteobacteria</taxon>
        <taxon>Caulobacterales</taxon>
        <taxon>Caulobacteraceae</taxon>
        <taxon>Caulobacter</taxon>
    </lineage>
</organism>
<evidence type="ECO:0000313" key="2">
    <source>
        <dbReference type="EMBL" id="ADG10781.1"/>
    </source>
</evidence>
<feature type="transmembrane region" description="Helical" evidence="1">
    <location>
        <begin position="16"/>
        <end position="38"/>
    </location>
</feature>
<keyword evidence="1" id="KW-0472">Membrane</keyword>
<keyword evidence="1" id="KW-0812">Transmembrane</keyword>